<dbReference type="InterPro" id="IPR017565">
    <property type="entry name" value="For-dep_Cytc_NO2Rdtase_NrfF"/>
</dbReference>
<evidence type="ECO:0000256" key="5">
    <source>
        <dbReference type="ARBA" id="ARBA00023004"/>
    </source>
</evidence>
<dbReference type="EMBL" id="LRDC01000030">
    <property type="protein sequence ID" value="KVX00921.1"/>
    <property type="molecule type" value="Genomic_DNA"/>
</dbReference>
<keyword evidence="2 6" id="KW-0349">Heme</keyword>
<keyword evidence="6" id="KW-0472">Membrane</keyword>
<feature type="chain" id="PRO_5011020995" description="Formate-dependent nitrite reductase complex subunit" evidence="6">
    <location>
        <begin position="23"/>
        <end position="160"/>
    </location>
</feature>
<dbReference type="Proteomes" id="UP000055702">
    <property type="component" value="Unassembled WGS sequence"/>
</dbReference>
<dbReference type="Gene3D" id="1.10.8.640">
    <property type="entry name" value="Cytochrome C biogenesis protein"/>
    <property type="match status" value="1"/>
</dbReference>
<dbReference type="RefSeq" id="WP_059746610.1">
    <property type="nucleotide sequence ID" value="NZ_JBOZOX010000030.1"/>
</dbReference>
<evidence type="ECO:0000256" key="4">
    <source>
        <dbReference type="ARBA" id="ARBA00022729"/>
    </source>
</evidence>
<proteinExistence type="inferred from homology"/>
<keyword evidence="3 6" id="KW-0479">Metal-binding</keyword>
<comment type="caution">
    <text evidence="8">The sequence shown here is derived from an EMBL/GenBank/DDBJ whole genome shotgun (WGS) entry which is preliminary data.</text>
</comment>
<protein>
    <recommendedName>
        <fullName evidence="6">Formate-dependent nitrite reductase complex subunit</fullName>
    </recommendedName>
</protein>
<reference evidence="8 9" key="1">
    <citation type="submission" date="2016-01" db="EMBL/GenBank/DDBJ databases">
        <title>Draft genome of the antarctic isolate Shewanella frigidimarina Ag06-30.</title>
        <authorList>
            <person name="Parmeciano Di Noto G."/>
            <person name="Vazquez S."/>
            <person name="Mac Cormack W."/>
            <person name="Iriarte A."/>
            <person name="Quiroga C."/>
        </authorList>
    </citation>
    <scope>NUCLEOTIDE SEQUENCE [LARGE SCALE GENOMIC DNA]</scope>
    <source>
        <strain evidence="8 9">Ag06-30</strain>
    </source>
</reference>
<organism evidence="8">
    <name type="scientific">Shewanella frigidimarina</name>
    <dbReference type="NCBI Taxonomy" id="56812"/>
    <lineage>
        <taxon>Bacteria</taxon>
        <taxon>Pseudomonadati</taxon>
        <taxon>Pseudomonadota</taxon>
        <taxon>Gammaproteobacteria</taxon>
        <taxon>Alteromonadales</taxon>
        <taxon>Shewanellaceae</taxon>
        <taxon>Shewanella</taxon>
    </lineage>
</organism>
<evidence type="ECO:0000259" key="7">
    <source>
        <dbReference type="Pfam" id="PF03918"/>
    </source>
</evidence>
<gene>
    <name evidence="8" type="ORF">AWJ07_18760</name>
</gene>
<name>A0A106BYH0_SHEFR</name>
<comment type="function">
    <text evidence="6">Possible subunit of a heme lyase.</text>
</comment>
<dbReference type="PANTHER" id="PTHR47870:SF2">
    <property type="entry name" value="FORMATE-DEPENDENT NITRITE REDUCTASE COMPLEX SUBUNIT NRFF"/>
    <property type="match status" value="1"/>
</dbReference>
<evidence type="ECO:0000256" key="6">
    <source>
        <dbReference type="RuleBase" id="RU364112"/>
    </source>
</evidence>
<evidence type="ECO:0000256" key="2">
    <source>
        <dbReference type="ARBA" id="ARBA00022617"/>
    </source>
</evidence>
<dbReference type="PANTHER" id="PTHR47870">
    <property type="entry name" value="CYTOCHROME C-TYPE BIOGENESIS PROTEIN CCMH"/>
    <property type="match status" value="1"/>
</dbReference>
<keyword evidence="6" id="KW-1133">Transmembrane helix</keyword>
<evidence type="ECO:0000256" key="1">
    <source>
        <dbReference type="ARBA" id="ARBA00010342"/>
    </source>
</evidence>
<evidence type="ECO:0000313" key="9">
    <source>
        <dbReference type="Proteomes" id="UP000055702"/>
    </source>
</evidence>
<dbReference type="InterPro" id="IPR005616">
    <property type="entry name" value="CcmH/CycL/Ccl2/NrfF_N"/>
</dbReference>
<dbReference type="Pfam" id="PF03918">
    <property type="entry name" value="CcmH"/>
    <property type="match status" value="1"/>
</dbReference>
<dbReference type="GO" id="GO:0046872">
    <property type="term" value="F:metal ion binding"/>
    <property type="evidence" value="ECO:0007669"/>
    <property type="project" value="UniProtKB-KW"/>
</dbReference>
<dbReference type="FunFam" id="1.10.8.640:FF:000001">
    <property type="entry name" value="Cytochrome c-type biogenesis protein"/>
    <property type="match status" value="1"/>
</dbReference>
<dbReference type="NCBIfam" id="TIGR03147">
    <property type="entry name" value="cyt_nit_nrfF"/>
    <property type="match status" value="1"/>
</dbReference>
<dbReference type="CDD" id="cd16378">
    <property type="entry name" value="CcmH_N"/>
    <property type="match status" value="1"/>
</dbReference>
<dbReference type="GO" id="GO:0017004">
    <property type="term" value="P:cytochrome complex assembly"/>
    <property type="evidence" value="ECO:0007669"/>
    <property type="project" value="UniProtKB-ARBA"/>
</dbReference>
<keyword evidence="5 6" id="KW-0408">Iron</keyword>
<accession>A0A106BYH0</accession>
<keyword evidence="4 6" id="KW-0732">Signal</keyword>
<evidence type="ECO:0000313" key="8">
    <source>
        <dbReference type="EMBL" id="KVX00921.1"/>
    </source>
</evidence>
<evidence type="ECO:0000256" key="3">
    <source>
        <dbReference type="ARBA" id="ARBA00022723"/>
    </source>
</evidence>
<dbReference type="InterPro" id="IPR051263">
    <property type="entry name" value="C-type_cytochrome_biogenesis"/>
</dbReference>
<dbReference type="GO" id="GO:0005886">
    <property type="term" value="C:plasma membrane"/>
    <property type="evidence" value="ECO:0007669"/>
    <property type="project" value="TreeGrafter"/>
</dbReference>
<feature type="transmembrane region" description="Helical" evidence="6">
    <location>
        <begin position="107"/>
        <end position="128"/>
    </location>
</feature>
<keyword evidence="6" id="KW-0812">Transmembrane</keyword>
<feature type="domain" description="CcmH/CycL/Ccl2/NrfF N-terminal" evidence="7">
    <location>
        <begin position="13"/>
        <end position="153"/>
    </location>
</feature>
<dbReference type="AlphaFoldDB" id="A0A106BYH0"/>
<comment type="similarity">
    <text evidence="1 6">Belongs to the CcmH/CycL/Ccl2/NrfF family.</text>
</comment>
<dbReference type="InterPro" id="IPR038297">
    <property type="entry name" value="CcmH/CycL/NrfF/Ccl2_sf"/>
</dbReference>
<feature type="signal peptide" evidence="6">
    <location>
        <begin position="1"/>
        <end position="22"/>
    </location>
</feature>
<sequence>MKFIFKMMVACTSLLLTLTVMATPVDTYEFQSVDNQQRALSLAHQLRCPQCQNQNLVDSNSPVAQDLRLEVYTMVDSGKSDSEIIEFMTSRYGDFVLYNPKLDSKTYILWLGPFGLLVLGLFIGFIFVRKQRIQASESTTLSTEQQAELDALLNRSKTTK</sequence>